<sequence length="102" mass="10684">MYSVPASPATMAASTRLVDLDALLRRFLGPAPASLTGSVSGKAGLVARRDSGTTGTLHSMNWADGSHHGSPPAHPAPAPACFDLENIPYDNHLAIRRLRNPS</sequence>
<feature type="region of interest" description="Disordered" evidence="1">
    <location>
        <begin position="50"/>
        <end position="79"/>
    </location>
</feature>
<protein>
    <submittedName>
        <fullName evidence="2">Uncharacterized protein</fullName>
    </submittedName>
</protein>
<name>R7Y794_9ACTN</name>
<dbReference type="RefSeq" id="WP_010843524.1">
    <property type="nucleotide sequence ID" value="NZ_AQPW01000019.1"/>
</dbReference>
<gene>
    <name evidence="2" type="ORF">GTC6_15601</name>
</gene>
<dbReference type="AlphaFoldDB" id="R7Y794"/>
<dbReference type="Proteomes" id="UP000013569">
    <property type="component" value="Unassembled WGS sequence"/>
</dbReference>
<evidence type="ECO:0000313" key="2">
    <source>
        <dbReference type="EMBL" id="EON31870.1"/>
    </source>
</evidence>
<accession>R7Y794</accession>
<comment type="caution">
    <text evidence="2">The sequence shown here is derived from an EMBL/GenBank/DDBJ whole genome shotgun (WGS) entry which is preliminary data.</text>
</comment>
<dbReference type="EMBL" id="AQPW01000019">
    <property type="protein sequence ID" value="EON31870.1"/>
    <property type="molecule type" value="Genomic_DNA"/>
</dbReference>
<evidence type="ECO:0000256" key="1">
    <source>
        <dbReference type="SAM" id="MobiDB-lite"/>
    </source>
</evidence>
<proteinExistence type="predicted"/>
<dbReference type="PATRIC" id="fig|1316928.3.peg.3148"/>
<reference evidence="2 3" key="1">
    <citation type="journal article" date="2013" name="Genome Announc.">
        <title>Draft Genome Sequence of a Benzothiophene-Desulfurizing Bacterium, Gordona terrae Strain C-6.</title>
        <authorList>
            <person name="Wang W."/>
            <person name="Ma T."/>
            <person name="Ren Y."/>
            <person name="Li G."/>
        </authorList>
    </citation>
    <scope>NUCLEOTIDE SEQUENCE [LARGE SCALE GENOMIC DNA]</scope>
    <source>
        <strain evidence="2 3">C-6</strain>
    </source>
</reference>
<evidence type="ECO:0000313" key="3">
    <source>
        <dbReference type="Proteomes" id="UP000013569"/>
    </source>
</evidence>
<organism evidence="2 3">
    <name type="scientific">Gordonia terrae C-6</name>
    <dbReference type="NCBI Taxonomy" id="1316928"/>
    <lineage>
        <taxon>Bacteria</taxon>
        <taxon>Bacillati</taxon>
        <taxon>Actinomycetota</taxon>
        <taxon>Actinomycetes</taxon>
        <taxon>Mycobacteriales</taxon>
        <taxon>Gordoniaceae</taxon>
        <taxon>Gordonia</taxon>
    </lineage>
</organism>